<feature type="transmembrane region" description="Helical" evidence="4">
    <location>
        <begin position="271"/>
        <end position="291"/>
    </location>
</feature>
<reference evidence="5 6" key="1">
    <citation type="journal article" date="2016" name="Nat. Commun.">
        <title>Thousands of microbial genomes shed light on interconnected biogeochemical processes in an aquifer system.</title>
        <authorList>
            <person name="Anantharaman K."/>
            <person name="Brown C.T."/>
            <person name="Hug L.A."/>
            <person name="Sharon I."/>
            <person name="Castelle C.J."/>
            <person name="Probst A.J."/>
            <person name="Thomas B.C."/>
            <person name="Singh A."/>
            <person name="Wilkins M.J."/>
            <person name="Karaoz U."/>
            <person name="Brodie E.L."/>
            <person name="Williams K.H."/>
            <person name="Hubbard S.S."/>
            <person name="Banfield J.F."/>
        </authorList>
    </citation>
    <scope>NUCLEOTIDE SEQUENCE [LARGE SCALE GENOMIC DNA]</scope>
</reference>
<dbReference type="SUPFAM" id="SSF48452">
    <property type="entry name" value="TPR-like"/>
    <property type="match status" value="1"/>
</dbReference>
<name>A0A1F4WIZ2_UNCKA</name>
<dbReference type="InterPro" id="IPR011990">
    <property type="entry name" value="TPR-like_helical_dom_sf"/>
</dbReference>
<keyword evidence="4" id="KW-1133">Transmembrane helix</keyword>
<dbReference type="Pfam" id="PF13414">
    <property type="entry name" value="TPR_11"/>
    <property type="match status" value="1"/>
</dbReference>
<organism evidence="5 6">
    <name type="scientific">candidate division WWE3 bacterium RIFOXYC1_FULL_39_7</name>
    <dbReference type="NCBI Taxonomy" id="1802643"/>
    <lineage>
        <taxon>Bacteria</taxon>
        <taxon>Katanobacteria</taxon>
    </lineage>
</organism>
<dbReference type="PROSITE" id="PS50005">
    <property type="entry name" value="TPR"/>
    <property type="match status" value="2"/>
</dbReference>
<feature type="transmembrane region" description="Helical" evidence="4">
    <location>
        <begin position="368"/>
        <end position="387"/>
    </location>
</feature>
<comment type="caution">
    <text evidence="5">The sequence shown here is derived from an EMBL/GenBank/DDBJ whole genome shotgun (WGS) entry which is preliminary data.</text>
</comment>
<dbReference type="Proteomes" id="UP000179113">
    <property type="component" value="Unassembled WGS sequence"/>
</dbReference>
<keyword evidence="1" id="KW-0677">Repeat</keyword>
<keyword evidence="4" id="KW-0812">Transmembrane</keyword>
<evidence type="ECO:0000313" key="5">
    <source>
        <dbReference type="EMBL" id="OGC69346.1"/>
    </source>
</evidence>
<dbReference type="AlphaFoldDB" id="A0A1F4WIZ2"/>
<feature type="transmembrane region" description="Helical" evidence="4">
    <location>
        <begin position="303"/>
        <end position="325"/>
    </location>
</feature>
<feature type="transmembrane region" description="Helical" evidence="4">
    <location>
        <begin position="202"/>
        <end position="218"/>
    </location>
</feature>
<evidence type="ECO:0000256" key="1">
    <source>
        <dbReference type="ARBA" id="ARBA00022737"/>
    </source>
</evidence>
<feature type="repeat" description="TPR" evidence="3">
    <location>
        <begin position="468"/>
        <end position="501"/>
    </location>
</feature>
<feature type="transmembrane region" description="Helical" evidence="4">
    <location>
        <begin position="230"/>
        <end position="251"/>
    </location>
</feature>
<protein>
    <submittedName>
        <fullName evidence="5">Uncharacterized protein</fullName>
    </submittedName>
</protein>
<feature type="transmembrane region" description="Helical" evidence="4">
    <location>
        <begin position="31"/>
        <end position="51"/>
    </location>
</feature>
<evidence type="ECO:0000313" key="6">
    <source>
        <dbReference type="Proteomes" id="UP000179113"/>
    </source>
</evidence>
<dbReference type="SMART" id="SM00028">
    <property type="entry name" value="TPR"/>
    <property type="match status" value="3"/>
</dbReference>
<dbReference type="PANTHER" id="PTHR44227:SF3">
    <property type="entry name" value="PROTEIN O-MANNOSYL-TRANSFERASE TMTC4"/>
    <property type="match status" value="1"/>
</dbReference>
<keyword evidence="4" id="KW-0472">Membrane</keyword>
<evidence type="ECO:0000256" key="4">
    <source>
        <dbReference type="SAM" id="Phobius"/>
    </source>
</evidence>
<feature type="transmembrane region" description="Helical" evidence="4">
    <location>
        <begin position="394"/>
        <end position="411"/>
    </location>
</feature>
<feature type="repeat" description="TPR" evidence="3">
    <location>
        <begin position="434"/>
        <end position="467"/>
    </location>
</feature>
<feature type="transmembrane region" description="Helical" evidence="4">
    <location>
        <begin position="103"/>
        <end position="128"/>
    </location>
</feature>
<proteinExistence type="predicted"/>
<dbReference type="PANTHER" id="PTHR44227">
    <property type="match status" value="1"/>
</dbReference>
<dbReference type="InterPro" id="IPR019734">
    <property type="entry name" value="TPR_rpt"/>
</dbReference>
<dbReference type="EMBL" id="MEWA01000022">
    <property type="protein sequence ID" value="OGC69346.1"/>
    <property type="molecule type" value="Genomic_DNA"/>
</dbReference>
<keyword evidence="2 3" id="KW-0802">TPR repeat</keyword>
<dbReference type="InterPro" id="IPR052346">
    <property type="entry name" value="O-mannosyl-transferase_TMTC"/>
</dbReference>
<gene>
    <name evidence="5" type="ORF">A2415_04390</name>
</gene>
<dbReference type="PROSITE" id="PS50293">
    <property type="entry name" value="TPR_REGION"/>
    <property type="match status" value="2"/>
</dbReference>
<feature type="transmembrane region" description="Helical" evidence="4">
    <location>
        <begin position="149"/>
        <end position="175"/>
    </location>
</feature>
<dbReference type="Gene3D" id="1.25.40.10">
    <property type="entry name" value="Tetratricopeptide repeat domain"/>
    <property type="match status" value="1"/>
</dbReference>
<feature type="transmembrane region" description="Helical" evidence="4">
    <location>
        <begin position="337"/>
        <end position="356"/>
    </location>
</feature>
<accession>A0A1F4WIZ2</accession>
<evidence type="ECO:0000256" key="3">
    <source>
        <dbReference type="PROSITE-ProRule" id="PRU00339"/>
    </source>
</evidence>
<sequence length="560" mass="64208">MTSNKPILSQNTLDEQLQSGFKVNNLKDIKVVLMSNIPLFVLLAVFIIVLYGNGLGGQFLTADDIPGIVNNPRVQDLQASLKTWELEAIYPAVLFKLFGMTPIPYHIISLILHIINTILVFVFVFTLFGKKTATISSFIFAAHPVNSEAVLWVSAYGYLFLALITFLIITSYTLYKRTTDIRYLYFSAGVFAASLVFYRKPWVLVVPIMVFLIDRLMFEDKLHLKKIKDHFLYWVPAVIYSAVWLVGQYAFRVTSLETLYYMDQSTQTPYLNRVLYTFLMTAKLFIFPSALTIYHEGEDVKSLALFTILTAIATILIGYVTISFLIKSYKDKSKKYLRTIAICIMMIYISILPSFSPKVLVWSSAERYLYPASVFFAVIVAIVLIKLDNKYKNLGVLLGIILTLYSVKVILRTNEWKNSKNLWIATQKISPYSYRVYNNLGDVYAQEKNYPEAIRNFQISLKLSPGFADAVHNLGYTYYEMGNIDLAKQYFVKSLDMNPLLFQSHYKLGVIEYQQMNFDVAHAHFVKALEINAEYEPARYAIDLINQVRLNNMKSLTAPK</sequence>
<evidence type="ECO:0000256" key="2">
    <source>
        <dbReference type="ARBA" id="ARBA00022803"/>
    </source>
</evidence>
<feature type="transmembrane region" description="Helical" evidence="4">
    <location>
        <begin position="181"/>
        <end position="197"/>
    </location>
</feature>